<dbReference type="AlphaFoldDB" id="A0A380JZJ9"/>
<evidence type="ECO:0000313" key="3">
    <source>
        <dbReference type="Proteomes" id="UP000254924"/>
    </source>
</evidence>
<name>A0A380JZJ9_9STRE</name>
<evidence type="ECO:0000313" key="2">
    <source>
        <dbReference type="EMBL" id="SUN58229.1"/>
    </source>
</evidence>
<reference evidence="1 3" key="1">
    <citation type="submission" date="2018-06" db="EMBL/GenBank/DDBJ databases">
        <authorList>
            <consortium name="Pathogen Informatics"/>
            <person name="Doyle S."/>
        </authorList>
    </citation>
    <scope>NUCLEOTIDE SEQUENCE [LARGE SCALE GENOMIC DNA]</scope>
    <source>
        <strain evidence="1 3">NCTC12224</strain>
    </source>
</reference>
<sequence>MVKEKNNLWTTFKNLKENLSPKKVVELKANNKNQNSKGDYLSNFTGKSLKKLGVFTDKQTQQLVSPAVSRFSQSYYDDFELIHVPPVNHFPFFVTLNNENIENVAHHKSSRLELDENNGNLMINNHEIKKGAKSHKVIIDYYTENDYIIIDQLLSDLDRQILLFIATFRNVQFLQIVRETGATTKQVSNSLDRLHKYYLVDRWKFKRDPHIEGERAENLTGEAFSIYSNGTTYLMIMNLISREFAYKWREILKEKDRFTPIRCWKIVDAYLNFRLKDDFVKYVPFHYMKRFDYKVSFELPNKKATQQKNKTLNDQAQQYAQSIAKNKGAAKPRIVEKTMYVPELRFNGQFQVRGKNGKIACFDLYPFVTMSGEHSDMDNLWDVFRHFGHLKNGFDENGDKHLLLIIVDSIEQIQAINDKYRVNDSYDGLDNILFLDLKEASTNNILSALKVLKLKEDGNHELKTTRFNINNVFLEEKEMETPVND</sequence>
<dbReference type="Proteomes" id="UP000254924">
    <property type="component" value="Unassembled WGS sequence"/>
</dbReference>
<dbReference type="EMBL" id="UHFN01000002">
    <property type="protein sequence ID" value="SUN58178.1"/>
    <property type="molecule type" value="Genomic_DNA"/>
</dbReference>
<protein>
    <submittedName>
        <fullName evidence="1">Uncharacterized protein</fullName>
    </submittedName>
</protein>
<dbReference type="EMBL" id="UHFN01000004">
    <property type="protein sequence ID" value="SUN58229.1"/>
    <property type="molecule type" value="Genomic_DNA"/>
</dbReference>
<proteinExistence type="predicted"/>
<evidence type="ECO:0000313" key="1">
    <source>
        <dbReference type="EMBL" id="SUN58178.1"/>
    </source>
</evidence>
<gene>
    <name evidence="1" type="ORF">NCTC12224_00202</name>
    <name evidence="2" type="ORF">NCTC12224_00255</name>
</gene>
<dbReference type="OrthoDB" id="2224222at2"/>
<dbReference type="SUPFAM" id="SSF46785">
    <property type="entry name" value="Winged helix' DNA-binding domain"/>
    <property type="match status" value="1"/>
</dbReference>
<dbReference type="InterPro" id="IPR036390">
    <property type="entry name" value="WH_DNA-bd_sf"/>
</dbReference>
<keyword evidence="3" id="KW-1185">Reference proteome</keyword>
<organism evidence="1 3">
    <name type="scientific">Streptococcus hyointestinalis</name>
    <dbReference type="NCBI Taxonomy" id="1337"/>
    <lineage>
        <taxon>Bacteria</taxon>
        <taxon>Bacillati</taxon>
        <taxon>Bacillota</taxon>
        <taxon>Bacilli</taxon>
        <taxon>Lactobacillales</taxon>
        <taxon>Streptococcaceae</taxon>
        <taxon>Streptococcus</taxon>
    </lineage>
</organism>
<accession>A0A380JZJ9</accession>